<sequence>MLKRIFESARRVASGLAAVVERILDFHLALARHLVARFRRRFINADSPVFSFADERDFTKFCRALKSPLDPEIEEWIEKDLDPFESVTKFYHC</sequence>
<gene>
    <name evidence="1" type="ORF">S01H1_42994</name>
</gene>
<accession>X0UZ78</accession>
<proteinExistence type="predicted"/>
<reference evidence="1" key="1">
    <citation type="journal article" date="2014" name="Front. Microbiol.">
        <title>High frequency of phylogenetically diverse reductive dehalogenase-homologous genes in deep subseafloor sedimentary metagenomes.</title>
        <authorList>
            <person name="Kawai M."/>
            <person name="Futagami T."/>
            <person name="Toyoda A."/>
            <person name="Takaki Y."/>
            <person name="Nishi S."/>
            <person name="Hori S."/>
            <person name="Arai W."/>
            <person name="Tsubouchi T."/>
            <person name="Morono Y."/>
            <person name="Uchiyama I."/>
            <person name="Ito T."/>
            <person name="Fujiyama A."/>
            <person name="Inagaki F."/>
            <person name="Takami H."/>
        </authorList>
    </citation>
    <scope>NUCLEOTIDE SEQUENCE</scope>
    <source>
        <strain evidence="1">Expedition CK06-06</strain>
    </source>
</reference>
<evidence type="ECO:0000313" key="1">
    <source>
        <dbReference type="EMBL" id="GAG11135.1"/>
    </source>
</evidence>
<protein>
    <submittedName>
        <fullName evidence="1">Uncharacterized protein</fullName>
    </submittedName>
</protein>
<name>X0UZ78_9ZZZZ</name>
<comment type="caution">
    <text evidence="1">The sequence shown here is derived from an EMBL/GenBank/DDBJ whole genome shotgun (WGS) entry which is preliminary data.</text>
</comment>
<dbReference type="EMBL" id="BARS01027365">
    <property type="protein sequence ID" value="GAG11135.1"/>
    <property type="molecule type" value="Genomic_DNA"/>
</dbReference>
<dbReference type="AlphaFoldDB" id="X0UZ78"/>
<organism evidence="1">
    <name type="scientific">marine sediment metagenome</name>
    <dbReference type="NCBI Taxonomy" id="412755"/>
    <lineage>
        <taxon>unclassified sequences</taxon>
        <taxon>metagenomes</taxon>
        <taxon>ecological metagenomes</taxon>
    </lineage>
</organism>